<proteinExistence type="predicted"/>
<gene>
    <name evidence="1" type="ORF">PQJ61_04380</name>
</gene>
<evidence type="ECO:0000313" key="2">
    <source>
        <dbReference type="Proteomes" id="UP001221217"/>
    </source>
</evidence>
<protein>
    <recommendedName>
        <fullName evidence="3">Thioredoxin-like fold domain-containing protein</fullName>
    </recommendedName>
</protein>
<name>A0AAJ1IDU7_9SPIO</name>
<comment type="caution">
    <text evidence="1">The sequence shown here is derived from an EMBL/GenBank/DDBJ whole genome shotgun (WGS) entry which is preliminary data.</text>
</comment>
<organism evidence="1 2">
    <name type="scientific">Candidatus Thalassospirochaeta sargassi</name>
    <dbReference type="NCBI Taxonomy" id="3119039"/>
    <lineage>
        <taxon>Bacteria</taxon>
        <taxon>Pseudomonadati</taxon>
        <taxon>Spirochaetota</taxon>
        <taxon>Spirochaetia</taxon>
        <taxon>Spirochaetales</taxon>
        <taxon>Spirochaetaceae</taxon>
        <taxon>Candidatus Thalassospirochaeta</taxon>
    </lineage>
</organism>
<evidence type="ECO:0000313" key="1">
    <source>
        <dbReference type="EMBL" id="MDC7225983.1"/>
    </source>
</evidence>
<dbReference type="Gene3D" id="3.40.30.10">
    <property type="entry name" value="Glutaredoxin"/>
    <property type="match status" value="1"/>
</dbReference>
<dbReference type="AlphaFoldDB" id="A0AAJ1IDU7"/>
<sequence length="71" mass="8039">MCKDEDYEGIVAVEYIDTGTDSGEKSAEENEIKIAPSQIFIDSNGVKFSRHDGYLPQEEHLLFFKKIGINK</sequence>
<accession>A0AAJ1IDU7</accession>
<dbReference type="Proteomes" id="UP001221217">
    <property type="component" value="Unassembled WGS sequence"/>
</dbReference>
<dbReference type="EMBL" id="JAQQAL010000011">
    <property type="protein sequence ID" value="MDC7225983.1"/>
    <property type="molecule type" value="Genomic_DNA"/>
</dbReference>
<reference evidence="1 2" key="1">
    <citation type="submission" date="2022-12" db="EMBL/GenBank/DDBJ databases">
        <title>Metagenome assembled genome from gulf of manar.</title>
        <authorList>
            <person name="Kohli P."/>
            <person name="Pk S."/>
            <person name="Venkata Ramana C."/>
            <person name="Sasikala C."/>
        </authorList>
    </citation>
    <scope>NUCLEOTIDE SEQUENCE [LARGE SCALE GENOMIC DNA]</scope>
    <source>
        <strain evidence="1">JB008</strain>
    </source>
</reference>
<evidence type="ECO:0008006" key="3">
    <source>
        <dbReference type="Google" id="ProtNLM"/>
    </source>
</evidence>